<sequence>MAVLAGASAAASAQTLDYSLALTDGVVPDYHFDDGMPCNIHTERGETRYRTLQMQVTTAGDYRFLDAKADVAYDGYPDGSLGIYGGTFNPASPATHCVASLDDDQTYTLPAGVYTLVLASQNDMAEIPGNYRYTISGPAAVVLRASGSDATKSVPSLGGWGLAMLTGMAALLGGRRLRQRKP</sequence>
<evidence type="ECO:0000259" key="1">
    <source>
        <dbReference type="Pfam" id="PF18203"/>
    </source>
</evidence>
<dbReference type="EMBL" id="CP021455">
    <property type="protein sequence ID" value="ARU06203.1"/>
    <property type="molecule type" value="Genomic_DNA"/>
</dbReference>
<gene>
    <name evidence="2" type="ORF">CCO03_17335</name>
</gene>
<protein>
    <recommendedName>
        <fullName evidence="1">IPTL-CTERM protein sorting domain-containing protein</fullName>
    </recommendedName>
</protein>
<name>A0A1Y0ERG6_9BURK</name>
<dbReference type="KEGG" id="cser:CCO03_17335"/>
<evidence type="ECO:0000313" key="3">
    <source>
        <dbReference type="Proteomes" id="UP000196138"/>
    </source>
</evidence>
<keyword evidence="3" id="KW-1185">Reference proteome</keyword>
<dbReference type="InterPro" id="IPR026442">
    <property type="entry name" value="IPTL_CTERM"/>
</dbReference>
<proteinExistence type="predicted"/>
<dbReference type="AlphaFoldDB" id="A0A1Y0ERG6"/>
<dbReference type="Pfam" id="PF18203">
    <property type="entry name" value="IPTL-CTERM"/>
    <property type="match status" value="1"/>
</dbReference>
<feature type="domain" description="IPTL-CTERM protein sorting" evidence="1">
    <location>
        <begin position="153"/>
        <end position="178"/>
    </location>
</feature>
<reference evidence="2 3" key="1">
    <citation type="submission" date="2017-05" db="EMBL/GenBank/DDBJ databases">
        <authorList>
            <person name="Song R."/>
            <person name="Chenine A.L."/>
            <person name="Ruprecht R.M."/>
        </authorList>
    </citation>
    <scope>NUCLEOTIDE SEQUENCE [LARGE SCALE GENOMIC DNA]</scope>
    <source>
        <strain evidence="2 3">DSM 26136</strain>
    </source>
</reference>
<evidence type="ECO:0000313" key="2">
    <source>
        <dbReference type="EMBL" id="ARU06203.1"/>
    </source>
</evidence>
<organism evidence="2 3">
    <name type="scientific">Comamonas serinivorans</name>
    <dbReference type="NCBI Taxonomy" id="1082851"/>
    <lineage>
        <taxon>Bacteria</taxon>
        <taxon>Pseudomonadati</taxon>
        <taxon>Pseudomonadota</taxon>
        <taxon>Betaproteobacteria</taxon>
        <taxon>Burkholderiales</taxon>
        <taxon>Comamonadaceae</taxon>
        <taxon>Comamonas</taxon>
    </lineage>
</organism>
<accession>A0A1Y0ERG6</accession>
<dbReference type="Proteomes" id="UP000196138">
    <property type="component" value="Chromosome"/>
</dbReference>